<reference evidence="1 2" key="1">
    <citation type="submission" date="2020-06" db="EMBL/GenBank/DDBJ databases">
        <authorList>
            <person name="Chanama M."/>
        </authorList>
    </citation>
    <scope>NUCLEOTIDE SEQUENCE [LARGE SCALE GENOMIC DNA]</scope>
    <source>
        <strain evidence="1 2">TBRC6557</strain>
    </source>
</reference>
<keyword evidence="2" id="KW-1185">Reference proteome</keyword>
<dbReference type="Proteomes" id="UP000546126">
    <property type="component" value="Unassembled WGS sequence"/>
</dbReference>
<evidence type="ECO:0000313" key="1">
    <source>
        <dbReference type="EMBL" id="NUW42940.1"/>
    </source>
</evidence>
<comment type="caution">
    <text evidence="1">The sequence shown here is derived from an EMBL/GenBank/DDBJ whole genome shotgun (WGS) entry which is preliminary data.</text>
</comment>
<dbReference type="RefSeq" id="WP_175602472.1">
    <property type="nucleotide sequence ID" value="NZ_JABWGO010000005.1"/>
</dbReference>
<gene>
    <name evidence="1" type="ORF">HT134_22780</name>
</gene>
<protein>
    <submittedName>
        <fullName evidence="1">Uncharacterized protein</fullName>
    </submittedName>
</protein>
<dbReference type="AlphaFoldDB" id="A0A7Y6IRT1"/>
<proteinExistence type="predicted"/>
<evidence type="ECO:0000313" key="2">
    <source>
        <dbReference type="Proteomes" id="UP000546126"/>
    </source>
</evidence>
<dbReference type="EMBL" id="JABWGO010000005">
    <property type="protein sequence ID" value="NUW42940.1"/>
    <property type="molecule type" value="Genomic_DNA"/>
</dbReference>
<sequence length="70" mass="7398">MLVAIRPRMVSGARSGFAVGATTAWRCIRAAITLPADRSPGRDQASRAARQAGYAFVVLDGTLIPIDRVA</sequence>
<organism evidence="1 2">
    <name type="scientific">Nonomuraea rhodomycinica</name>
    <dbReference type="NCBI Taxonomy" id="1712872"/>
    <lineage>
        <taxon>Bacteria</taxon>
        <taxon>Bacillati</taxon>
        <taxon>Actinomycetota</taxon>
        <taxon>Actinomycetes</taxon>
        <taxon>Streptosporangiales</taxon>
        <taxon>Streptosporangiaceae</taxon>
        <taxon>Nonomuraea</taxon>
    </lineage>
</organism>
<name>A0A7Y6IRT1_9ACTN</name>
<accession>A0A7Y6IRT1</accession>